<feature type="compositionally biased region" description="Gly residues" evidence="1">
    <location>
        <begin position="37"/>
        <end position="49"/>
    </location>
</feature>
<protein>
    <submittedName>
        <fullName evidence="4">Protein argonaute 1A</fullName>
    </submittedName>
</protein>
<evidence type="ECO:0000259" key="3">
    <source>
        <dbReference type="Pfam" id="PF16486"/>
    </source>
</evidence>
<feature type="compositionally biased region" description="Gly residues" evidence="1">
    <location>
        <begin position="148"/>
        <end position="166"/>
    </location>
</feature>
<proteinExistence type="predicted"/>
<evidence type="ECO:0000259" key="2">
    <source>
        <dbReference type="Pfam" id="PF12764"/>
    </source>
</evidence>
<dbReference type="InterPro" id="IPR036085">
    <property type="entry name" value="PAZ_dom_sf"/>
</dbReference>
<sequence>MARKKRTDTHPGEGEGSQSHDTGGGSGHGPQRPQQQGQGGRGGYTGGRGWVPQSQQGGRGLGEGSQSHDTGGGSGYGIQRPQQQGQGGGYPGGRGWGPHSQQGGSGGGYGMGDRGRGMSQPPEYQLGRGRGEYVGGPTDPHQARGRGYRGGYTGGRGSGGGGGGPYPGGPSRPSVPELHQATQPSQVEVTPRPYPSESGPSSRPPEQAPLVEHLQQLSIQQEASQEIQPVAPSSKSMRFPLRPGKSSTGIKCIVKANHFFAELPDKDLHQYDVTITPGVASRGVNRAVMAQLVKLYQESHLGRRFPAYDGGKSLYTAGPLPFVSKEFKITLVDDDDGSGVQRRERDFKVVIKFAARADLHHLGLFLQGKQADAPREALQVLDIVFRELPTTRYCPVARSFYSADLGTKQRLGGL</sequence>
<gene>
    <name evidence="4" type="ORF">F3Y22_tig00006613pilonHSYRG00039</name>
</gene>
<dbReference type="SUPFAM" id="SSF101690">
    <property type="entry name" value="PAZ domain"/>
    <property type="match status" value="1"/>
</dbReference>
<feature type="domain" description="Argonaut glycine-rich" evidence="2">
    <location>
        <begin position="120"/>
        <end position="230"/>
    </location>
</feature>
<dbReference type="Proteomes" id="UP000436088">
    <property type="component" value="Unassembled WGS sequence"/>
</dbReference>
<evidence type="ECO:0000256" key="1">
    <source>
        <dbReference type="SAM" id="MobiDB-lite"/>
    </source>
</evidence>
<dbReference type="InterPro" id="IPR024357">
    <property type="entry name" value="Argonaut_Gly-rich"/>
</dbReference>
<dbReference type="AlphaFoldDB" id="A0A6A3CGN6"/>
<dbReference type="InterPro" id="IPR032474">
    <property type="entry name" value="Argonaute_N"/>
</dbReference>
<dbReference type="EMBL" id="VEPZ02000352">
    <property type="protein sequence ID" value="KAE8726562.1"/>
    <property type="molecule type" value="Genomic_DNA"/>
</dbReference>
<dbReference type="Pfam" id="PF16486">
    <property type="entry name" value="ArgoN"/>
    <property type="match status" value="1"/>
</dbReference>
<evidence type="ECO:0000313" key="5">
    <source>
        <dbReference type="Proteomes" id="UP000436088"/>
    </source>
</evidence>
<organism evidence="4 5">
    <name type="scientific">Hibiscus syriacus</name>
    <name type="common">Rose of Sharon</name>
    <dbReference type="NCBI Taxonomy" id="106335"/>
    <lineage>
        <taxon>Eukaryota</taxon>
        <taxon>Viridiplantae</taxon>
        <taxon>Streptophyta</taxon>
        <taxon>Embryophyta</taxon>
        <taxon>Tracheophyta</taxon>
        <taxon>Spermatophyta</taxon>
        <taxon>Magnoliopsida</taxon>
        <taxon>eudicotyledons</taxon>
        <taxon>Gunneridae</taxon>
        <taxon>Pentapetalae</taxon>
        <taxon>rosids</taxon>
        <taxon>malvids</taxon>
        <taxon>Malvales</taxon>
        <taxon>Malvaceae</taxon>
        <taxon>Malvoideae</taxon>
        <taxon>Hibiscus</taxon>
    </lineage>
</organism>
<accession>A0A6A3CGN6</accession>
<feature type="region of interest" description="Disordered" evidence="1">
    <location>
        <begin position="1"/>
        <end position="207"/>
    </location>
</feature>
<feature type="compositionally biased region" description="Gly residues" evidence="1">
    <location>
        <begin position="85"/>
        <end position="96"/>
    </location>
</feature>
<evidence type="ECO:0000313" key="4">
    <source>
        <dbReference type="EMBL" id="KAE8726562.1"/>
    </source>
</evidence>
<dbReference type="PANTHER" id="PTHR22891">
    <property type="entry name" value="EUKARYOTIC TRANSLATION INITIATION FACTOR 2C"/>
    <property type="match status" value="1"/>
</dbReference>
<reference evidence="4" key="1">
    <citation type="submission" date="2019-09" db="EMBL/GenBank/DDBJ databases">
        <title>Draft genome information of white flower Hibiscus syriacus.</title>
        <authorList>
            <person name="Kim Y.-M."/>
        </authorList>
    </citation>
    <scope>NUCLEOTIDE SEQUENCE [LARGE SCALE GENOMIC DNA]</scope>
    <source>
        <strain evidence="4">YM2019G1</strain>
    </source>
</reference>
<comment type="caution">
    <text evidence="4">The sequence shown here is derived from an EMBL/GenBank/DDBJ whole genome shotgun (WGS) entry which is preliminary data.</text>
</comment>
<feature type="domain" description="Protein argonaute N-terminal" evidence="3">
    <location>
        <begin position="251"/>
        <end position="384"/>
    </location>
</feature>
<dbReference type="Pfam" id="PF12764">
    <property type="entry name" value="Gly-rich_Ago1"/>
    <property type="match status" value="1"/>
</dbReference>
<feature type="compositionally biased region" description="Gly residues" evidence="1">
    <location>
        <begin position="103"/>
        <end position="112"/>
    </location>
</feature>
<name>A0A6A3CGN6_HIBSY</name>
<keyword evidence="5" id="KW-1185">Reference proteome</keyword>